<dbReference type="EMBL" id="CAJPIN010008178">
    <property type="protein sequence ID" value="CAG2058874.1"/>
    <property type="molecule type" value="Genomic_DNA"/>
</dbReference>
<accession>A0ABN7NSS9</accession>
<evidence type="ECO:0000313" key="4">
    <source>
        <dbReference type="Proteomes" id="UP001153148"/>
    </source>
</evidence>
<feature type="domain" description="Intracellular hyaluronan-binding protein 4 N-terminal" evidence="2">
    <location>
        <begin position="1"/>
        <end position="154"/>
    </location>
</feature>
<keyword evidence="4" id="KW-1185">Reference proteome</keyword>
<dbReference type="InterPro" id="IPR032381">
    <property type="entry name" value="IHABP4_N"/>
</dbReference>
<evidence type="ECO:0000313" key="3">
    <source>
        <dbReference type="EMBL" id="CAG2058874.1"/>
    </source>
</evidence>
<organism evidence="3 4">
    <name type="scientific">Timema podura</name>
    <name type="common">Walking stick</name>
    <dbReference type="NCBI Taxonomy" id="61482"/>
    <lineage>
        <taxon>Eukaryota</taxon>
        <taxon>Metazoa</taxon>
        <taxon>Ecdysozoa</taxon>
        <taxon>Arthropoda</taxon>
        <taxon>Hexapoda</taxon>
        <taxon>Insecta</taxon>
        <taxon>Pterygota</taxon>
        <taxon>Neoptera</taxon>
        <taxon>Polyneoptera</taxon>
        <taxon>Phasmatodea</taxon>
        <taxon>Timematodea</taxon>
        <taxon>Timematoidea</taxon>
        <taxon>Timematidae</taxon>
        <taxon>Timema</taxon>
    </lineage>
</organism>
<evidence type="ECO:0000256" key="1">
    <source>
        <dbReference type="SAM" id="MobiDB-lite"/>
    </source>
</evidence>
<reference evidence="3" key="1">
    <citation type="submission" date="2021-03" db="EMBL/GenBank/DDBJ databases">
        <authorList>
            <person name="Tran Van P."/>
        </authorList>
    </citation>
    <scope>NUCLEOTIDE SEQUENCE</scope>
</reference>
<evidence type="ECO:0000259" key="2">
    <source>
        <dbReference type="Pfam" id="PF16174"/>
    </source>
</evidence>
<proteinExistence type="predicted"/>
<feature type="region of interest" description="Disordered" evidence="1">
    <location>
        <begin position="126"/>
        <end position="157"/>
    </location>
</feature>
<comment type="caution">
    <text evidence="3">The sequence shown here is derived from an EMBL/GenBank/DDBJ whole genome shotgun (WGS) entry which is preliminary data.</text>
</comment>
<name>A0ABN7NSS9_TIMPD</name>
<sequence>MENTYGIGVTNRYALFLDEAEDPLEVLKIQEQEKEAKKKTKLSEKENKGKTESKGKPLQASRKGIKDTQNVKTLESGKPKEVHPTEIRTSISPSSAVKLNTTSALANYATEAETVVKSKPLARTVQERTDKSVKFAGSESREDFNNKRNREDRQPAIQSEFGRLTIKRPAHRSIGAPRKDGSRGTGRFERKGMAQDRILEIVAVVAEVPIVSWAEVVEPGEEEGAHMITGENGNMIGNLDLIKRPPGRLAAFQYNNYHQENVWSWIDKCYVTA</sequence>
<dbReference type="Proteomes" id="UP001153148">
    <property type="component" value="Unassembled WGS sequence"/>
</dbReference>
<feature type="compositionally biased region" description="Basic and acidic residues" evidence="1">
    <location>
        <begin position="33"/>
        <end position="55"/>
    </location>
</feature>
<feature type="region of interest" description="Disordered" evidence="1">
    <location>
        <begin position="33"/>
        <end position="89"/>
    </location>
</feature>
<protein>
    <recommendedName>
        <fullName evidence="2">Intracellular hyaluronan-binding protein 4 N-terminal domain-containing protein</fullName>
    </recommendedName>
</protein>
<dbReference type="Pfam" id="PF16174">
    <property type="entry name" value="IHABP4_N"/>
    <property type="match status" value="1"/>
</dbReference>
<feature type="compositionally biased region" description="Basic and acidic residues" evidence="1">
    <location>
        <begin position="75"/>
        <end position="86"/>
    </location>
</feature>
<gene>
    <name evidence="3" type="ORF">TPAB3V08_LOCUS5841</name>
</gene>
<feature type="compositionally biased region" description="Basic and acidic residues" evidence="1">
    <location>
        <begin position="126"/>
        <end position="154"/>
    </location>
</feature>